<evidence type="ECO:0000256" key="2">
    <source>
        <dbReference type="SAM" id="MobiDB-lite"/>
    </source>
</evidence>
<organism evidence="3 5">
    <name type="scientific">Carya illinoinensis</name>
    <name type="common">Pecan</name>
    <dbReference type="NCBI Taxonomy" id="32201"/>
    <lineage>
        <taxon>Eukaryota</taxon>
        <taxon>Viridiplantae</taxon>
        <taxon>Streptophyta</taxon>
        <taxon>Embryophyta</taxon>
        <taxon>Tracheophyta</taxon>
        <taxon>Spermatophyta</taxon>
        <taxon>Magnoliopsida</taxon>
        <taxon>eudicotyledons</taxon>
        <taxon>Gunneridae</taxon>
        <taxon>Pentapetalae</taxon>
        <taxon>rosids</taxon>
        <taxon>fabids</taxon>
        <taxon>Fagales</taxon>
        <taxon>Juglandaceae</taxon>
        <taxon>Carya</taxon>
    </lineage>
</organism>
<feature type="coiled-coil region" evidence="1">
    <location>
        <begin position="128"/>
        <end position="155"/>
    </location>
</feature>
<keyword evidence="1" id="KW-0175">Coiled coil</keyword>
<feature type="compositionally biased region" description="Acidic residues" evidence="2">
    <location>
        <begin position="435"/>
        <end position="453"/>
    </location>
</feature>
<feature type="region of interest" description="Disordered" evidence="2">
    <location>
        <begin position="190"/>
        <end position="210"/>
    </location>
</feature>
<dbReference type="Proteomes" id="UP000811609">
    <property type="component" value="Chromosome 5"/>
</dbReference>
<evidence type="ECO:0000313" key="5">
    <source>
        <dbReference type="Proteomes" id="UP000811609"/>
    </source>
</evidence>
<dbReference type="PANTHER" id="PTHR34380">
    <property type="entry name" value="BNAA03G12380D PROTEIN"/>
    <property type="match status" value="1"/>
</dbReference>
<evidence type="ECO:0000256" key="1">
    <source>
        <dbReference type="SAM" id="Coils"/>
    </source>
</evidence>
<dbReference type="EMBL" id="CM031829">
    <property type="protein sequence ID" value="KAG6715412.1"/>
    <property type="molecule type" value="Genomic_DNA"/>
</dbReference>
<accession>A0A8T1QNH0</accession>
<evidence type="ECO:0000313" key="4">
    <source>
        <dbReference type="EMBL" id="KAG6715412.1"/>
    </source>
</evidence>
<protein>
    <submittedName>
        <fullName evidence="3">Uncharacterized protein</fullName>
    </submittedName>
</protein>
<sequence>MEMDLEESKHEEVPNCNSVCDRELVHCRCGELEERSKKAEGRCVELELDILKKKSENEVLEAKLRALEIDRLAIEDQLQVLKRENGELKKFVSGFEGESKFSSRRERIVDLTAENEDEDNLFQALIENKVLEYEKRRAESEVEVWKEKFRCLQATAGTPLNDFPYKLDARTEEKKKGVCLEYGRRARKQLTFEEEKSPNKKLAPSTPGGARPASLCILDISDSENEQTTNIQLPASHNEGIQNVQILGDGTLASPVGSEKELVYGNSSKQTHYDENDEEDVDACNENLLFTPTSRRKRVSNIVTSDSESDEDDIPISKLKRMRLQEKVPGQVVSELNGCSVTATTTLGDNVKGSVTPPRRRVATLRKREGQGRVERNSSIQAGESVYHRGIPTSNNVEADSEEVGSDSEGESLGGFIVESSDVSHADDASSESTEVSDENTSESTEVSDENIDFGEILSKIQRRKDGKSKWEFEGDMLAELGKDSELCMKAVCALYRRQTSDEKFSKETFYNNHQGFSTFDAPRASFLAEFLTDGDPEGGLKKSVTELQEYDPKAVEFCRTMATRYSKQLFEIYKIKEDPHFLPS</sequence>
<name>A0A8T1QNH0_CARIL</name>
<keyword evidence="5" id="KW-1185">Reference proteome</keyword>
<comment type="caution">
    <text evidence="3">The sequence shown here is derived from an EMBL/GenBank/DDBJ whole genome shotgun (WGS) entry which is preliminary data.</text>
</comment>
<feature type="region of interest" description="Disordered" evidence="2">
    <location>
        <begin position="349"/>
        <end position="453"/>
    </location>
</feature>
<dbReference type="PANTHER" id="PTHR34380:SF1">
    <property type="entry name" value="OS01G0221300 PROTEIN"/>
    <property type="match status" value="1"/>
</dbReference>
<reference evidence="4" key="2">
    <citation type="submission" date="2021-01" db="EMBL/GenBank/DDBJ databases">
        <authorList>
            <person name="Lovell J.T."/>
            <person name="Bentley N."/>
            <person name="Bhattarai G."/>
            <person name="Jenkins J.W."/>
            <person name="Sreedasyam A."/>
            <person name="Alarcon Y."/>
            <person name="Bock C."/>
            <person name="Boston L."/>
            <person name="Carlson J."/>
            <person name="Cervantes K."/>
            <person name="Clermont K."/>
            <person name="Krom N."/>
            <person name="Kubenka K."/>
            <person name="Mamidi S."/>
            <person name="Mattison C."/>
            <person name="Monteros M."/>
            <person name="Pisani C."/>
            <person name="Plott C."/>
            <person name="Rajasekar S."/>
            <person name="Rhein H.S."/>
            <person name="Rohla C."/>
            <person name="Song M."/>
            <person name="Hilaire R.S."/>
            <person name="Shu S."/>
            <person name="Wells L."/>
            <person name="Wang X."/>
            <person name="Webber J."/>
            <person name="Heerema R.J."/>
            <person name="Klein P."/>
            <person name="Conner P."/>
            <person name="Grauke L."/>
            <person name="Grimwood J."/>
            <person name="Schmutz J."/>
            <person name="Randall J.J."/>
        </authorList>
    </citation>
    <scope>NUCLEOTIDE SEQUENCE</scope>
    <source>
        <tissue evidence="4">Leaf</tissue>
    </source>
</reference>
<reference evidence="3" key="1">
    <citation type="submission" date="2020-12" db="EMBL/GenBank/DDBJ databases">
        <title>WGS assembly of Carya illinoinensis cv. Pawnee.</title>
        <authorList>
            <person name="Platts A."/>
            <person name="Shu S."/>
            <person name="Wright S."/>
            <person name="Barry K."/>
            <person name="Edger P."/>
            <person name="Pires J.C."/>
            <person name="Schmutz J."/>
        </authorList>
    </citation>
    <scope>NUCLEOTIDE SEQUENCE</scope>
    <source>
        <tissue evidence="3">Leaf</tissue>
    </source>
</reference>
<gene>
    <name evidence="3" type="ORF">CIPAW_05G257900</name>
    <name evidence="4" type="ORF">I3842_05G250700</name>
</gene>
<dbReference type="EMBL" id="CM031813">
    <property type="protein sequence ID" value="KAG6656027.1"/>
    <property type="molecule type" value="Genomic_DNA"/>
</dbReference>
<feature type="coiled-coil region" evidence="1">
    <location>
        <begin position="29"/>
        <end position="84"/>
    </location>
</feature>
<feature type="compositionally biased region" description="Basic and acidic residues" evidence="2">
    <location>
        <begin position="366"/>
        <end position="376"/>
    </location>
</feature>
<feature type="compositionally biased region" description="Acidic residues" evidence="2">
    <location>
        <begin position="399"/>
        <end position="410"/>
    </location>
</feature>
<dbReference type="AlphaFoldDB" id="A0A8T1QNH0"/>
<dbReference type="Proteomes" id="UP000811246">
    <property type="component" value="Chromosome 5"/>
</dbReference>
<evidence type="ECO:0000313" key="3">
    <source>
        <dbReference type="EMBL" id="KAG6656027.1"/>
    </source>
</evidence>
<proteinExistence type="predicted"/>